<dbReference type="InterPro" id="IPR038563">
    <property type="entry name" value="Endonuclease_7_sf"/>
</dbReference>
<proteinExistence type="predicted"/>
<dbReference type="InterPro" id="IPR004211">
    <property type="entry name" value="Endonuclease_7"/>
</dbReference>
<name>A0A0F9T4L5_9ZZZZ</name>
<protein>
    <recommendedName>
        <fullName evidence="2">Recombination endonuclease VII</fullName>
    </recommendedName>
</protein>
<evidence type="ECO:0000313" key="1">
    <source>
        <dbReference type="EMBL" id="KKN76165.1"/>
    </source>
</evidence>
<sequence length="150" mass="17335">MRRCSKCKTEKPESGFYADKWQASGFRSSCKECDSNYRSSLVTRQNRTAYTRKYYKKNAARLKAAQRAWRLKREFGITVDDWDQMLNDQNGECKICQAKHENDPRGLFVDHCHETGVVRGLLCFQCNTGIGHLQHSIIILESAKKYLSAC</sequence>
<dbReference type="Gene3D" id="3.40.1800.10">
    <property type="entry name" value="His-Me finger endonucleases"/>
    <property type="match status" value="1"/>
</dbReference>
<dbReference type="InterPro" id="IPR044925">
    <property type="entry name" value="His-Me_finger_sf"/>
</dbReference>
<dbReference type="SUPFAM" id="SSF54060">
    <property type="entry name" value="His-Me finger endonucleases"/>
    <property type="match status" value="1"/>
</dbReference>
<organism evidence="1">
    <name type="scientific">marine sediment metagenome</name>
    <dbReference type="NCBI Taxonomy" id="412755"/>
    <lineage>
        <taxon>unclassified sequences</taxon>
        <taxon>metagenomes</taxon>
        <taxon>ecological metagenomes</taxon>
    </lineage>
</organism>
<accession>A0A0F9T4L5</accession>
<evidence type="ECO:0008006" key="2">
    <source>
        <dbReference type="Google" id="ProtNLM"/>
    </source>
</evidence>
<gene>
    <name evidence="1" type="ORF">LCGC14_0373600</name>
</gene>
<comment type="caution">
    <text evidence="1">The sequence shown here is derived from an EMBL/GenBank/DDBJ whole genome shotgun (WGS) entry which is preliminary data.</text>
</comment>
<dbReference type="AlphaFoldDB" id="A0A0F9T4L5"/>
<dbReference type="Pfam" id="PF02945">
    <property type="entry name" value="Endonuclease_7"/>
    <property type="match status" value="1"/>
</dbReference>
<reference evidence="1" key="1">
    <citation type="journal article" date="2015" name="Nature">
        <title>Complex archaea that bridge the gap between prokaryotes and eukaryotes.</title>
        <authorList>
            <person name="Spang A."/>
            <person name="Saw J.H."/>
            <person name="Jorgensen S.L."/>
            <person name="Zaremba-Niedzwiedzka K."/>
            <person name="Martijn J."/>
            <person name="Lind A.E."/>
            <person name="van Eijk R."/>
            <person name="Schleper C."/>
            <person name="Guy L."/>
            <person name="Ettema T.J."/>
        </authorList>
    </citation>
    <scope>NUCLEOTIDE SEQUENCE</scope>
</reference>
<dbReference type="EMBL" id="LAZR01000299">
    <property type="protein sequence ID" value="KKN76165.1"/>
    <property type="molecule type" value="Genomic_DNA"/>
</dbReference>